<keyword evidence="6" id="KW-1133">Transmembrane helix</keyword>
<evidence type="ECO:0000256" key="3">
    <source>
        <dbReference type="ARBA" id="ARBA00022750"/>
    </source>
</evidence>
<dbReference type="Pfam" id="PF00026">
    <property type="entry name" value="Asp"/>
    <property type="match status" value="1"/>
</dbReference>
<proteinExistence type="inferred from homology"/>
<dbReference type="PRINTS" id="PR00792">
    <property type="entry name" value="PEPSIN"/>
</dbReference>
<evidence type="ECO:0000256" key="6">
    <source>
        <dbReference type="SAM" id="Phobius"/>
    </source>
</evidence>
<feature type="disulfide bond" evidence="5">
    <location>
        <begin position="97"/>
        <end position="135"/>
    </location>
</feature>
<keyword evidence="5" id="KW-1015">Disulfide bond</keyword>
<evidence type="ECO:0000313" key="8">
    <source>
        <dbReference type="EMBL" id="CAI2366734.1"/>
    </source>
</evidence>
<dbReference type="Gene3D" id="2.40.70.10">
    <property type="entry name" value="Acid Proteases"/>
    <property type="match status" value="1"/>
</dbReference>
<comment type="caution">
    <text evidence="8">The sequence shown here is derived from an EMBL/GenBank/DDBJ whole genome shotgun (WGS) entry which is preliminary data.</text>
</comment>
<evidence type="ECO:0000256" key="2">
    <source>
        <dbReference type="ARBA" id="ARBA00022670"/>
    </source>
</evidence>
<evidence type="ECO:0000259" key="7">
    <source>
        <dbReference type="PROSITE" id="PS51767"/>
    </source>
</evidence>
<dbReference type="PANTHER" id="PTHR47966">
    <property type="entry name" value="BETA-SITE APP-CLEAVING ENZYME, ISOFORM A-RELATED"/>
    <property type="match status" value="1"/>
</dbReference>
<sequence>MNGTSSILFGGYDNELIKNDKALSWVDLKNSSYWTVDIDNFKYDGTELSLRTSSARIDTGISYILLESRDFSSLWTQFKKGRTCGYISGSTQLACTCDSVKDFKDIKFKLGDHDMKISSSAYIKFYNSTSSNNTCAFLIGSYSGSSGGIVYLGYTFMREYYIYHDVTAQRVGLYRKGSSGHPSVILTIITLVVLIVSF</sequence>
<keyword evidence="6" id="KW-0472">Membrane</keyword>
<name>A0AAD1UDD3_EUPCR</name>
<dbReference type="AlphaFoldDB" id="A0AAD1UDD3"/>
<evidence type="ECO:0000256" key="1">
    <source>
        <dbReference type="ARBA" id="ARBA00007447"/>
    </source>
</evidence>
<accession>A0AAD1UDD3</accession>
<evidence type="ECO:0000256" key="4">
    <source>
        <dbReference type="ARBA" id="ARBA00022801"/>
    </source>
</evidence>
<dbReference type="PANTHER" id="PTHR47966:SF51">
    <property type="entry name" value="BETA-SITE APP-CLEAVING ENZYME, ISOFORM A-RELATED"/>
    <property type="match status" value="1"/>
</dbReference>
<evidence type="ECO:0000256" key="5">
    <source>
        <dbReference type="PIRSR" id="PIRSR601461-2"/>
    </source>
</evidence>
<dbReference type="GO" id="GO:0004190">
    <property type="term" value="F:aspartic-type endopeptidase activity"/>
    <property type="evidence" value="ECO:0007669"/>
    <property type="project" value="UniProtKB-KW"/>
</dbReference>
<dbReference type="SUPFAM" id="SSF50630">
    <property type="entry name" value="Acid proteases"/>
    <property type="match status" value="1"/>
</dbReference>
<feature type="transmembrane region" description="Helical" evidence="6">
    <location>
        <begin position="136"/>
        <end position="157"/>
    </location>
</feature>
<dbReference type="GO" id="GO:0006508">
    <property type="term" value="P:proteolysis"/>
    <property type="evidence" value="ECO:0007669"/>
    <property type="project" value="UniProtKB-KW"/>
</dbReference>
<protein>
    <recommendedName>
        <fullName evidence="7">Peptidase A1 domain-containing protein</fullName>
    </recommendedName>
</protein>
<keyword evidence="9" id="KW-1185">Reference proteome</keyword>
<keyword evidence="6" id="KW-0812">Transmembrane</keyword>
<keyword evidence="2" id="KW-0645">Protease</keyword>
<reference evidence="8" key="1">
    <citation type="submission" date="2023-07" db="EMBL/GenBank/DDBJ databases">
        <authorList>
            <consortium name="AG Swart"/>
            <person name="Singh M."/>
            <person name="Singh A."/>
            <person name="Seah K."/>
            <person name="Emmerich C."/>
        </authorList>
    </citation>
    <scope>NUCLEOTIDE SEQUENCE</scope>
    <source>
        <strain evidence="8">DP1</strain>
    </source>
</reference>
<comment type="similarity">
    <text evidence="1">Belongs to the peptidase A1 family.</text>
</comment>
<dbReference type="InterPro" id="IPR033121">
    <property type="entry name" value="PEPTIDASE_A1"/>
</dbReference>
<gene>
    <name evidence="8" type="ORF">ECRASSUSDP1_LOCUS8007</name>
</gene>
<keyword evidence="4" id="KW-0378">Hydrolase</keyword>
<dbReference type="PROSITE" id="PS51767">
    <property type="entry name" value="PEPTIDASE_A1"/>
    <property type="match status" value="1"/>
</dbReference>
<evidence type="ECO:0000313" key="9">
    <source>
        <dbReference type="Proteomes" id="UP001295684"/>
    </source>
</evidence>
<feature type="transmembrane region" description="Helical" evidence="6">
    <location>
        <begin position="178"/>
        <end position="197"/>
    </location>
</feature>
<dbReference type="InterPro" id="IPR001461">
    <property type="entry name" value="Aspartic_peptidase_A1"/>
</dbReference>
<keyword evidence="3" id="KW-0064">Aspartyl protease</keyword>
<feature type="domain" description="Peptidase A1" evidence="7">
    <location>
        <begin position="1"/>
        <end position="174"/>
    </location>
</feature>
<organism evidence="8 9">
    <name type="scientific">Euplotes crassus</name>
    <dbReference type="NCBI Taxonomy" id="5936"/>
    <lineage>
        <taxon>Eukaryota</taxon>
        <taxon>Sar</taxon>
        <taxon>Alveolata</taxon>
        <taxon>Ciliophora</taxon>
        <taxon>Intramacronucleata</taxon>
        <taxon>Spirotrichea</taxon>
        <taxon>Hypotrichia</taxon>
        <taxon>Euplotida</taxon>
        <taxon>Euplotidae</taxon>
        <taxon>Moneuplotes</taxon>
    </lineage>
</organism>
<dbReference type="InterPro" id="IPR021109">
    <property type="entry name" value="Peptidase_aspartic_dom_sf"/>
</dbReference>
<dbReference type="EMBL" id="CAMPGE010007817">
    <property type="protein sequence ID" value="CAI2366734.1"/>
    <property type="molecule type" value="Genomic_DNA"/>
</dbReference>
<dbReference type="Proteomes" id="UP001295684">
    <property type="component" value="Unassembled WGS sequence"/>
</dbReference>